<keyword evidence="7" id="KW-1185">Reference proteome</keyword>
<dbReference type="CDD" id="cd01040">
    <property type="entry name" value="Mb-like"/>
    <property type="match status" value="1"/>
</dbReference>
<evidence type="ECO:0000313" key="7">
    <source>
        <dbReference type="Proteomes" id="UP000095285"/>
    </source>
</evidence>
<keyword evidence="4" id="KW-0408">Iron</keyword>
<evidence type="ECO:0000259" key="6">
    <source>
        <dbReference type="PROSITE" id="PS01033"/>
    </source>
</evidence>
<keyword evidence="5" id="KW-0561">Oxygen transport</keyword>
<dbReference type="Proteomes" id="UP000095285">
    <property type="component" value="Unassembled WGS sequence"/>
</dbReference>
<dbReference type="InterPro" id="IPR013314">
    <property type="entry name" value="Globin_lamprey/hagfish"/>
</dbReference>
<comment type="subunit">
    <text evidence="1">Monomer.</text>
</comment>
<feature type="domain" description="Globin" evidence="6">
    <location>
        <begin position="23"/>
        <end position="169"/>
    </location>
</feature>
<evidence type="ECO:0000256" key="5">
    <source>
        <dbReference type="RuleBase" id="RU000356"/>
    </source>
</evidence>
<evidence type="ECO:0000256" key="3">
    <source>
        <dbReference type="ARBA" id="ARBA00022723"/>
    </source>
</evidence>
<dbReference type="GO" id="GO:0020037">
    <property type="term" value="F:heme binding"/>
    <property type="evidence" value="ECO:0007669"/>
    <property type="project" value="InterPro"/>
</dbReference>
<dbReference type="STRING" id="7209.A0A1I7VCL5"/>
<dbReference type="Gene3D" id="1.10.490.10">
    <property type="entry name" value="Globins"/>
    <property type="match status" value="1"/>
</dbReference>
<name>A0A1I7VCL5_LOALO</name>
<dbReference type="SUPFAM" id="SSF46458">
    <property type="entry name" value="Globin-like"/>
    <property type="match status" value="1"/>
</dbReference>
<reference evidence="8" key="2">
    <citation type="submission" date="2016-11" db="UniProtKB">
        <authorList>
            <consortium name="WormBaseParasite"/>
        </authorList>
    </citation>
    <scope>IDENTIFICATION</scope>
</reference>
<evidence type="ECO:0000256" key="2">
    <source>
        <dbReference type="ARBA" id="ARBA00022617"/>
    </source>
</evidence>
<keyword evidence="3" id="KW-0479">Metal-binding</keyword>
<dbReference type="GO" id="GO:0005506">
    <property type="term" value="F:iron ion binding"/>
    <property type="evidence" value="ECO:0007669"/>
    <property type="project" value="InterPro"/>
</dbReference>
<dbReference type="GO" id="GO:0016491">
    <property type="term" value="F:oxidoreductase activity"/>
    <property type="evidence" value="ECO:0007669"/>
    <property type="project" value="TreeGrafter"/>
</dbReference>
<keyword evidence="2 5" id="KW-0349">Heme</keyword>
<proteinExistence type="inferred from homology"/>
<organism evidence="7 8">
    <name type="scientific">Loa loa</name>
    <name type="common">Eye worm</name>
    <name type="synonym">Filaria loa</name>
    <dbReference type="NCBI Taxonomy" id="7209"/>
    <lineage>
        <taxon>Eukaryota</taxon>
        <taxon>Metazoa</taxon>
        <taxon>Ecdysozoa</taxon>
        <taxon>Nematoda</taxon>
        <taxon>Chromadorea</taxon>
        <taxon>Rhabditida</taxon>
        <taxon>Spirurina</taxon>
        <taxon>Spiruromorpha</taxon>
        <taxon>Filarioidea</taxon>
        <taxon>Onchocercidae</taxon>
        <taxon>Loa</taxon>
    </lineage>
</organism>
<dbReference type="eggNOG" id="KOG3378">
    <property type="taxonomic scope" value="Eukaryota"/>
</dbReference>
<dbReference type="GO" id="GO:0019825">
    <property type="term" value="F:oxygen binding"/>
    <property type="evidence" value="ECO:0007669"/>
    <property type="project" value="InterPro"/>
</dbReference>
<protein>
    <submittedName>
        <fullName evidence="8">GLOBIN domain-containing protein</fullName>
    </submittedName>
</protein>
<dbReference type="WBParaSite" id="EN70_12311">
    <property type="protein sequence ID" value="EN70_12311"/>
    <property type="gene ID" value="EN70_12311"/>
</dbReference>
<accession>A0A1I7VCL5</accession>
<dbReference type="InterPro" id="IPR009050">
    <property type="entry name" value="Globin-like_sf"/>
</dbReference>
<dbReference type="InterPro" id="IPR000971">
    <property type="entry name" value="Globin"/>
</dbReference>
<reference evidence="7" key="1">
    <citation type="submission" date="2012-04" db="EMBL/GenBank/DDBJ databases">
        <title>The Genome Sequence of Loa loa.</title>
        <authorList>
            <consortium name="The Broad Institute Genome Sequencing Platform"/>
            <consortium name="Broad Institute Genome Sequencing Center for Infectious Disease"/>
            <person name="Nutman T.B."/>
            <person name="Fink D.L."/>
            <person name="Russ C."/>
            <person name="Young S."/>
            <person name="Zeng Q."/>
            <person name="Gargeya S."/>
            <person name="Alvarado L."/>
            <person name="Berlin A."/>
            <person name="Chapman S.B."/>
            <person name="Chen Z."/>
            <person name="Freedman E."/>
            <person name="Gellesch M."/>
            <person name="Goldberg J."/>
            <person name="Griggs A."/>
            <person name="Gujja S."/>
            <person name="Heilman E.R."/>
            <person name="Heiman D."/>
            <person name="Howarth C."/>
            <person name="Mehta T."/>
            <person name="Neiman D."/>
            <person name="Pearson M."/>
            <person name="Roberts A."/>
            <person name="Saif S."/>
            <person name="Shea T."/>
            <person name="Shenoy N."/>
            <person name="Sisk P."/>
            <person name="Stolte C."/>
            <person name="Sykes S."/>
            <person name="White J."/>
            <person name="Yandava C."/>
            <person name="Haas B."/>
            <person name="Henn M.R."/>
            <person name="Nusbaum C."/>
            <person name="Birren B."/>
        </authorList>
    </citation>
    <scope>NUCLEOTIDE SEQUENCE [LARGE SCALE GENOMIC DNA]</scope>
</reference>
<dbReference type="PANTHER" id="PTHR46783">
    <property type="entry name" value="CYTOGLOBIN"/>
    <property type="match status" value="1"/>
</dbReference>
<evidence type="ECO:0000256" key="1">
    <source>
        <dbReference type="ARBA" id="ARBA00011245"/>
    </source>
</evidence>
<evidence type="ECO:0000256" key="4">
    <source>
        <dbReference type="ARBA" id="ARBA00023004"/>
    </source>
</evidence>
<dbReference type="AlphaFoldDB" id="A0A1I7VCL5"/>
<sequence>MYVELKRHENAYLANICSEEIKRLSEEQRHVIEETFKYLYNDYEKNGHKIFFLLFSDFPEYKQIWPQFRGIPDSLIITANEVKGHGLVYMAGLKSIIDNIKNEEKLVKTISKITLAHLKWHICKDHIMNMLKEVIVILQADPHCQGRDVEEAWFTLFDVIGNLVDKFSK</sequence>
<evidence type="ECO:0000313" key="8">
    <source>
        <dbReference type="WBParaSite" id="EN70_12311"/>
    </source>
</evidence>
<dbReference type="InterPro" id="IPR012292">
    <property type="entry name" value="Globin/Proto"/>
</dbReference>
<dbReference type="Pfam" id="PF00042">
    <property type="entry name" value="Globin"/>
    <property type="match status" value="1"/>
</dbReference>
<dbReference type="InterPro" id="IPR044399">
    <property type="entry name" value="Mb-like_M"/>
</dbReference>
<dbReference type="PROSITE" id="PS01033">
    <property type="entry name" value="GLOBIN"/>
    <property type="match status" value="1"/>
</dbReference>
<dbReference type="PANTHER" id="PTHR46783:SF1">
    <property type="entry name" value="CYTOGLOBIN-1-RELATED"/>
    <property type="match status" value="1"/>
</dbReference>
<dbReference type="GO" id="GO:0005344">
    <property type="term" value="F:oxygen carrier activity"/>
    <property type="evidence" value="ECO:0007669"/>
    <property type="project" value="UniProtKB-KW"/>
</dbReference>
<keyword evidence="5" id="KW-0813">Transport</keyword>
<comment type="similarity">
    <text evidence="5">Belongs to the globin family.</text>
</comment>